<keyword evidence="3" id="KW-1185">Reference proteome</keyword>
<dbReference type="Gene3D" id="3.30.70.100">
    <property type="match status" value="1"/>
</dbReference>
<accession>A0A1J0WQ05</accession>
<dbReference type="AlphaFoldDB" id="A0A1J0WQ05"/>
<proteinExistence type="predicted"/>
<feature type="domain" description="DUF1330" evidence="1">
    <location>
        <begin position="3"/>
        <end position="82"/>
    </location>
</feature>
<keyword evidence="2" id="KW-0614">Plasmid</keyword>
<geneLocation type="plasmid" evidence="2 3">
    <name>unnamed5</name>
</geneLocation>
<evidence type="ECO:0000313" key="3">
    <source>
        <dbReference type="Proteomes" id="UP000181897"/>
    </source>
</evidence>
<sequence length="90" mass="10078">MPALVLARVKISDAEAYKEYAARSSPAVQAFGGRFVVRGATPEKLEGEDDSLRTVVVEFPDIETARAWHKSEQYTEARGFRTVSNHPPEW</sequence>
<name>A0A1J0WQ05_9RHOB</name>
<dbReference type="RefSeq" id="WP_071974382.1">
    <property type="nucleotide sequence ID" value="NZ_CP018081.1"/>
</dbReference>
<gene>
    <name evidence="2" type="ORF">BOO69_22125</name>
</gene>
<dbReference type="InterPro" id="IPR010753">
    <property type="entry name" value="DUF1330"/>
</dbReference>
<evidence type="ECO:0000259" key="1">
    <source>
        <dbReference type="Pfam" id="PF07045"/>
    </source>
</evidence>
<dbReference type="Proteomes" id="UP000181897">
    <property type="component" value="Plasmid unnamed5"/>
</dbReference>
<dbReference type="EMBL" id="CP018081">
    <property type="protein sequence ID" value="APE46240.1"/>
    <property type="molecule type" value="Genomic_DNA"/>
</dbReference>
<dbReference type="PANTHER" id="PTHR41521:SF4">
    <property type="entry name" value="BLR0684 PROTEIN"/>
    <property type="match status" value="1"/>
</dbReference>
<organism evidence="2 3">
    <name type="scientific">Sulfitobacter alexandrii</name>
    <dbReference type="NCBI Taxonomy" id="1917485"/>
    <lineage>
        <taxon>Bacteria</taxon>
        <taxon>Pseudomonadati</taxon>
        <taxon>Pseudomonadota</taxon>
        <taxon>Alphaproteobacteria</taxon>
        <taxon>Rhodobacterales</taxon>
        <taxon>Roseobacteraceae</taxon>
        <taxon>Sulfitobacter</taxon>
    </lineage>
</organism>
<dbReference type="OrthoDB" id="9806380at2"/>
<reference evidence="2 3" key="1">
    <citation type="submission" date="2016-11" db="EMBL/GenBank/DDBJ databases">
        <title>Complete genome sequence of Sulfitobacter sp. AM1-D1, a toxic bacteria associated with marine dinoflagellate Alexandrium minutum in East China Sea.</title>
        <authorList>
            <person name="Yang Q."/>
            <person name="Zhang X."/>
            <person name="Tian X."/>
        </authorList>
    </citation>
    <scope>NUCLEOTIDE SEQUENCE [LARGE SCALE GENOMIC DNA]</scope>
    <source>
        <strain evidence="2 3">AM1-D1</strain>
        <plasmid evidence="2 3">unnamed5</plasmid>
    </source>
</reference>
<protein>
    <recommendedName>
        <fullName evidence="1">DUF1330 domain-containing protein</fullName>
    </recommendedName>
</protein>
<dbReference type="SUPFAM" id="SSF54909">
    <property type="entry name" value="Dimeric alpha+beta barrel"/>
    <property type="match status" value="1"/>
</dbReference>
<dbReference type="KEGG" id="suam:BOO69_22125"/>
<dbReference type="PANTHER" id="PTHR41521">
    <property type="match status" value="1"/>
</dbReference>
<evidence type="ECO:0000313" key="2">
    <source>
        <dbReference type="EMBL" id="APE46240.1"/>
    </source>
</evidence>
<dbReference type="InterPro" id="IPR011008">
    <property type="entry name" value="Dimeric_a/b-barrel"/>
</dbReference>
<dbReference type="Pfam" id="PF07045">
    <property type="entry name" value="DUF1330"/>
    <property type="match status" value="1"/>
</dbReference>